<dbReference type="Proteomes" id="UP000011873">
    <property type="component" value="Unassembled WGS sequence"/>
</dbReference>
<accession>M6BF41</accession>
<evidence type="ECO:0000313" key="1">
    <source>
        <dbReference type="EMBL" id="EMJ78154.1"/>
    </source>
</evidence>
<comment type="caution">
    <text evidence="1">The sequence shown here is derived from an EMBL/GenBank/DDBJ whole genome shotgun (WGS) entry which is preliminary data.</text>
</comment>
<gene>
    <name evidence="1" type="ORF">LEP1GSC016_1071</name>
</gene>
<protein>
    <submittedName>
        <fullName evidence="1">Uncharacterized protein</fullName>
    </submittedName>
</protein>
<evidence type="ECO:0000313" key="2">
    <source>
        <dbReference type="Proteomes" id="UP000011873"/>
    </source>
</evidence>
<dbReference type="EMBL" id="ANMU01000164">
    <property type="protein sequence ID" value="EMJ78154.1"/>
    <property type="molecule type" value="Genomic_DNA"/>
</dbReference>
<reference evidence="1 2" key="1">
    <citation type="submission" date="2013-01" db="EMBL/GenBank/DDBJ databases">
        <authorList>
            <person name="Harkins D.M."/>
            <person name="Durkin A.S."/>
            <person name="Brinkac L.M."/>
            <person name="Haft D.H."/>
            <person name="Selengut J.D."/>
            <person name="Sanka R."/>
            <person name="DePew J."/>
            <person name="Purushe J."/>
            <person name="Galloway R.L."/>
            <person name="Vinetz J.M."/>
            <person name="Sutton G.G."/>
            <person name="Nierman W.C."/>
            <person name="Fouts D.E."/>
        </authorList>
    </citation>
    <scope>NUCLEOTIDE SEQUENCE [LARGE SCALE GENOMIC DNA]</scope>
    <source>
        <strain evidence="1 2">Sponselee CDC</strain>
    </source>
</reference>
<proteinExistence type="predicted"/>
<dbReference type="AlphaFoldDB" id="M6BF41"/>
<name>M6BF41_LEPBO</name>
<sequence>MEFFNSSIFETNLLRYSFSIFLSYRNSRSFHLQGRSSVLASIRTKET</sequence>
<organism evidence="1 2">
    <name type="scientific">Leptospira borgpetersenii serovar Hardjo-bovis str. Sponselee</name>
    <dbReference type="NCBI Taxonomy" id="1303729"/>
    <lineage>
        <taxon>Bacteria</taxon>
        <taxon>Pseudomonadati</taxon>
        <taxon>Spirochaetota</taxon>
        <taxon>Spirochaetia</taxon>
        <taxon>Leptospirales</taxon>
        <taxon>Leptospiraceae</taxon>
        <taxon>Leptospira</taxon>
    </lineage>
</organism>